<sequence length="44" mass="5043">MWSSVNTHQFFTVILGLKPLTSHVPYSTRALCCELELCTLIFLE</sequence>
<protein>
    <submittedName>
        <fullName evidence="1">Uncharacterized protein</fullName>
    </submittedName>
</protein>
<name>A0A0A9EBN1_ARUDO</name>
<accession>A0A0A9EBN1</accession>
<dbReference type="EMBL" id="GBRH01200439">
    <property type="protein sequence ID" value="JAD97456.1"/>
    <property type="molecule type" value="Transcribed_RNA"/>
</dbReference>
<reference evidence="1" key="1">
    <citation type="submission" date="2014-09" db="EMBL/GenBank/DDBJ databases">
        <authorList>
            <person name="Magalhaes I.L.F."/>
            <person name="Oliveira U."/>
            <person name="Santos F.R."/>
            <person name="Vidigal T.H.D.A."/>
            <person name="Brescovit A.D."/>
            <person name="Santos A.J."/>
        </authorList>
    </citation>
    <scope>NUCLEOTIDE SEQUENCE</scope>
    <source>
        <tissue evidence="1">Shoot tissue taken approximately 20 cm above the soil surface</tissue>
    </source>
</reference>
<proteinExistence type="predicted"/>
<organism evidence="1">
    <name type="scientific">Arundo donax</name>
    <name type="common">Giant reed</name>
    <name type="synonym">Donax arundinaceus</name>
    <dbReference type="NCBI Taxonomy" id="35708"/>
    <lineage>
        <taxon>Eukaryota</taxon>
        <taxon>Viridiplantae</taxon>
        <taxon>Streptophyta</taxon>
        <taxon>Embryophyta</taxon>
        <taxon>Tracheophyta</taxon>
        <taxon>Spermatophyta</taxon>
        <taxon>Magnoliopsida</taxon>
        <taxon>Liliopsida</taxon>
        <taxon>Poales</taxon>
        <taxon>Poaceae</taxon>
        <taxon>PACMAD clade</taxon>
        <taxon>Arundinoideae</taxon>
        <taxon>Arundineae</taxon>
        <taxon>Arundo</taxon>
    </lineage>
</organism>
<reference evidence="1" key="2">
    <citation type="journal article" date="2015" name="Data Brief">
        <title>Shoot transcriptome of the giant reed, Arundo donax.</title>
        <authorList>
            <person name="Barrero R.A."/>
            <person name="Guerrero F.D."/>
            <person name="Moolhuijzen P."/>
            <person name="Goolsby J.A."/>
            <person name="Tidwell J."/>
            <person name="Bellgard S.E."/>
            <person name="Bellgard M.I."/>
        </authorList>
    </citation>
    <scope>NUCLEOTIDE SEQUENCE</scope>
    <source>
        <tissue evidence="1">Shoot tissue taken approximately 20 cm above the soil surface</tissue>
    </source>
</reference>
<dbReference type="AlphaFoldDB" id="A0A0A9EBN1"/>
<evidence type="ECO:0000313" key="1">
    <source>
        <dbReference type="EMBL" id="JAD97456.1"/>
    </source>
</evidence>